<dbReference type="RefSeq" id="WP_086757698.1">
    <property type="nucleotide sequence ID" value="NZ_JAGJBZ010000004.1"/>
</dbReference>
<feature type="domain" description="HTH tetR-type" evidence="5">
    <location>
        <begin position="16"/>
        <end position="76"/>
    </location>
</feature>
<dbReference type="EMBL" id="JARAVY010000026">
    <property type="protein sequence ID" value="MDX2915066.1"/>
    <property type="molecule type" value="Genomic_DNA"/>
</dbReference>
<comment type="caution">
    <text evidence="6">The sequence shown here is derived from an EMBL/GenBank/DDBJ whole genome shotgun (WGS) entry which is preliminary data.</text>
</comment>
<dbReference type="Pfam" id="PF14246">
    <property type="entry name" value="TetR_C_7"/>
    <property type="match status" value="1"/>
</dbReference>
<dbReference type="Proteomes" id="UP001271723">
    <property type="component" value="Unassembled WGS sequence"/>
</dbReference>
<name>A0ABU4LGZ3_9ACTN</name>
<evidence type="ECO:0000256" key="3">
    <source>
        <dbReference type="ARBA" id="ARBA00023163"/>
    </source>
</evidence>
<dbReference type="PROSITE" id="PS50977">
    <property type="entry name" value="HTH_TETR_2"/>
    <property type="match status" value="1"/>
</dbReference>
<keyword evidence="2 4" id="KW-0238">DNA-binding</keyword>
<dbReference type="InterPro" id="IPR050109">
    <property type="entry name" value="HTH-type_TetR-like_transc_reg"/>
</dbReference>
<dbReference type="InterPro" id="IPR039536">
    <property type="entry name" value="TetR_C_Proteobacteria"/>
</dbReference>
<feature type="DNA-binding region" description="H-T-H motif" evidence="4">
    <location>
        <begin position="39"/>
        <end position="58"/>
    </location>
</feature>
<evidence type="ECO:0000313" key="7">
    <source>
        <dbReference type="Proteomes" id="UP001271723"/>
    </source>
</evidence>
<accession>A0ABU4LGZ3</accession>
<evidence type="ECO:0000256" key="4">
    <source>
        <dbReference type="PROSITE-ProRule" id="PRU00335"/>
    </source>
</evidence>
<dbReference type="PRINTS" id="PR00455">
    <property type="entry name" value="HTHTETR"/>
</dbReference>
<dbReference type="PANTHER" id="PTHR30055:SF234">
    <property type="entry name" value="HTH-TYPE TRANSCRIPTIONAL REGULATOR BETI"/>
    <property type="match status" value="1"/>
</dbReference>
<dbReference type="Pfam" id="PF00440">
    <property type="entry name" value="TetR_N"/>
    <property type="match status" value="1"/>
</dbReference>
<keyword evidence="3" id="KW-0804">Transcription</keyword>
<dbReference type="InterPro" id="IPR009057">
    <property type="entry name" value="Homeodomain-like_sf"/>
</dbReference>
<keyword evidence="7" id="KW-1185">Reference proteome</keyword>
<evidence type="ECO:0000256" key="2">
    <source>
        <dbReference type="ARBA" id="ARBA00023125"/>
    </source>
</evidence>
<dbReference type="Gene3D" id="1.10.10.60">
    <property type="entry name" value="Homeodomain-like"/>
    <property type="match status" value="1"/>
</dbReference>
<dbReference type="Gene3D" id="1.10.357.10">
    <property type="entry name" value="Tetracycline Repressor, domain 2"/>
    <property type="match status" value="1"/>
</dbReference>
<sequence>MGTPQATITRVKAGPAEERRNVLSAARRVFAREGWTHTTLAAVADEAGLEPEAVGHYFKDKEQLLLSVLLDGSASVAAALTVAAEEHLGEVTDLEQDLAALGRAWLTPLTAFPEHFAIVRHVGAEATRLPAGVLEMWQTAGPRQAQRELARRLQATARRGLLDIPDAGHAAGRFVQLVSGPVVQHSFHGALPLPDFETDELIAAGVADFIRLFSPGSAR</sequence>
<evidence type="ECO:0000259" key="5">
    <source>
        <dbReference type="PROSITE" id="PS50977"/>
    </source>
</evidence>
<dbReference type="SUPFAM" id="SSF46689">
    <property type="entry name" value="Homeodomain-like"/>
    <property type="match status" value="1"/>
</dbReference>
<gene>
    <name evidence="6" type="ORF">PV517_41155</name>
</gene>
<dbReference type="PANTHER" id="PTHR30055">
    <property type="entry name" value="HTH-TYPE TRANSCRIPTIONAL REGULATOR RUTR"/>
    <property type="match status" value="1"/>
</dbReference>
<evidence type="ECO:0000313" key="6">
    <source>
        <dbReference type="EMBL" id="MDX2915066.1"/>
    </source>
</evidence>
<protein>
    <submittedName>
        <fullName evidence="6">TetR/AcrR family transcriptional regulator</fullName>
    </submittedName>
</protein>
<evidence type="ECO:0000256" key="1">
    <source>
        <dbReference type="ARBA" id="ARBA00023015"/>
    </source>
</evidence>
<organism evidence="6 7">
    <name type="scientific">Streptomyces griseiscabiei</name>
    <dbReference type="NCBI Taxonomy" id="2993540"/>
    <lineage>
        <taxon>Bacteria</taxon>
        <taxon>Bacillati</taxon>
        <taxon>Actinomycetota</taxon>
        <taxon>Actinomycetes</taxon>
        <taxon>Kitasatosporales</taxon>
        <taxon>Streptomycetaceae</taxon>
        <taxon>Streptomyces</taxon>
    </lineage>
</organism>
<dbReference type="InterPro" id="IPR001647">
    <property type="entry name" value="HTH_TetR"/>
</dbReference>
<reference evidence="6 7" key="1">
    <citation type="journal article" date="2023" name="Microb. Genom.">
        <title>Mesoterricola silvestris gen. nov., sp. nov., Mesoterricola sediminis sp. nov., Geothrix oryzae sp. nov., Geothrix edaphica sp. nov., Geothrix rubra sp. nov., and Geothrix limicola sp. nov., six novel members of Acidobacteriota isolated from soils.</title>
        <authorList>
            <person name="Weisberg A.J."/>
            <person name="Pearce E."/>
            <person name="Kramer C.G."/>
            <person name="Chang J.H."/>
            <person name="Clarke C.R."/>
        </authorList>
    </citation>
    <scope>NUCLEOTIDE SEQUENCE [LARGE SCALE GENOMIC DNA]</scope>
    <source>
        <strain evidence="6 7">NRRL_B-2795</strain>
    </source>
</reference>
<keyword evidence="1" id="KW-0805">Transcription regulation</keyword>
<proteinExistence type="predicted"/>